<comment type="catalytic activity">
    <reaction evidence="1">
        <text>a 1,2-diacyl-sn-glycero-3-phosphocholine + H2O = a 2-acyl-sn-glycero-3-phosphocholine + a fatty acid + H(+)</text>
        <dbReference type="Rhea" id="RHEA:18689"/>
        <dbReference type="ChEBI" id="CHEBI:15377"/>
        <dbReference type="ChEBI" id="CHEBI:15378"/>
        <dbReference type="ChEBI" id="CHEBI:28868"/>
        <dbReference type="ChEBI" id="CHEBI:57643"/>
        <dbReference type="ChEBI" id="CHEBI:57875"/>
        <dbReference type="EC" id="3.1.1.32"/>
    </reaction>
</comment>
<evidence type="ECO:0000256" key="12">
    <source>
        <dbReference type="ARBA" id="ARBA00022801"/>
    </source>
</evidence>
<reference evidence="22 23" key="1">
    <citation type="journal article" date="2018" name="Syst. Appl. Microbiol.">
        <title>Ereboglobus luteus gen. nov. sp. nov. from cockroach guts, and new insights into the oxygen relationship of the genera Opitutus and Didymococcus (Verrucomicrobia: Opitutaceae).</title>
        <authorList>
            <person name="Tegtmeier D."/>
            <person name="Belitz A."/>
            <person name="Radek R."/>
            <person name="Heimerl T."/>
            <person name="Brune A."/>
        </authorList>
    </citation>
    <scope>NUCLEOTIDE SEQUENCE [LARGE SCALE GENOMIC DNA]</scope>
    <source>
        <strain evidence="22 23">Ho45</strain>
    </source>
</reference>
<keyword evidence="15" id="KW-0443">Lipid metabolism</keyword>
<name>A0A2U8E0C8_9BACT</name>
<evidence type="ECO:0000256" key="19">
    <source>
        <dbReference type="PIRSR" id="PIRSR603187-1"/>
    </source>
</evidence>
<keyword evidence="9" id="KW-0812">Transmembrane</keyword>
<dbReference type="InterPro" id="IPR036541">
    <property type="entry name" value="PLipase_A1_sf"/>
</dbReference>
<evidence type="ECO:0000256" key="13">
    <source>
        <dbReference type="ARBA" id="ARBA00022837"/>
    </source>
</evidence>
<dbReference type="GO" id="GO:0046872">
    <property type="term" value="F:metal ion binding"/>
    <property type="evidence" value="ECO:0007669"/>
    <property type="project" value="UniProtKB-KW"/>
</dbReference>
<evidence type="ECO:0000256" key="4">
    <source>
        <dbReference type="ARBA" id="ARBA00010525"/>
    </source>
</evidence>
<proteinExistence type="inferred from homology"/>
<evidence type="ECO:0000256" key="17">
    <source>
        <dbReference type="ARBA" id="ARBA00023237"/>
    </source>
</evidence>
<dbReference type="Pfam" id="PF02253">
    <property type="entry name" value="PLA1"/>
    <property type="match status" value="1"/>
</dbReference>
<dbReference type="PRINTS" id="PR01486">
    <property type="entry name" value="PHPHLIPASEA1"/>
</dbReference>
<protein>
    <recommendedName>
        <fullName evidence="18">Phosphatidylcholine 1-acylhydrolase</fullName>
        <ecNumber evidence="6">3.1.1.32</ecNumber>
        <ecNumber evidence="7">3.1.1.4</ecNumber>
    </recommendedName>
</protein>
<evidence type="ECO:0000256" key="2">
    <source>
        <dbReference type="ARBA" id="ARBA00001604"/>
    </source>
</evidence>
<keyword evidence="12" id="KW-0378">Hydrolase</keyword>
<accession>A0A2U8E0C8</accession>
<evidence type="ECO:0000256" key="7">
    <source>
        <dbReference type="ARBA" id="ARBA00013278"/>
    </source>
</evidence>
<keyword evidence="16" id="KW-0472">Membrane</keyword>
<dbReference type="GO" id="GO:0004623">
    <property type="term" value="F:phospholipase A2 activity"/>
    <property type="evidence" value="ECO:0007669"/>
    <property type="project" value="UniProtKB-EC"/>
</dbReference>
<comment type="subcellular location">
    <subcellularLocation>
        <location evidence="3">Cell outer membrane</location>
        <topology evidence="3">Multi-pass membrane protein</topology>
    </subcellularLocation>
</comment>
<evidence type="ECO:0000256" key="20">
    <source>
        <dbReference type="PIRSR" id="PIRSR603187-2"/>
    </source>
</evidence>
<dbReference type="EMBL" id="CP023004">
    <property type="protein sequence ID" value="AWI08286.1"/>
    <property type="molecule type" value="Genomic_DNA"/>
</dbReference>
<dbReference type="GO" id="GO:0009279">
    <property type="term" value="C:cell outer membrane"/>
    <property type="evidence" value="ECO:0007669"/>
    <property type="project" value="UniProtKB-SubCell"/>
</dbReference>
<evidence type="ECO:0000256" key="11">
    <source>
        <dbReference type="ARBA" id="ARBA00022729"/>
    </source>
</evidence>
<feature type="binding site" description="in dimeric form" evidence="20">
    <location>
        <position position="195"/>
    </location>
    <ligand>
        <name>Ca(2+)</name>
        <dbReference type="ChEBI" id="CHEBI:29108"/>
        <label>1</label>
    </ligand>
</feature>
<evidence type="ECO:0000256" key="16">
    <source>
        <dbReference type="ARBA" id="ARBA00023136"/>
    </source>
</evidence>
<evidence type="ECO:0000256" key="14">
    <source>
        <dbReference type="ARBA" id="ARBA00022963"/>
    </source>
</evidence>
<dbReference type="GO" id="GO:0008970">
    <property type="term" value="F:phospholipase A1 activity"/>
    <property type="evidence" value="ECO:0007669"/>
    <property type="project" value="UniProtKB-EC"/>
</dbReference>
<feature type="active site" description="Proton acceptor" evidence="19">
    <location>
        <position position="148"/>
    </location>
</feature>
<evidence type="ECO:0000256" key="10">
    <source>
        <dbReference type="ARBA" id="ARBA00022723"/>
    </source>
</evidence>
<evidence type="ECO:0000256" key="8">
    <source>
        <dbReference type="ARBA" id="ARBA00022452"/>
    </source>
</evidence>
<keyword evidence="8" id="KW-1134">Transmembrane beta strand</keyword>
<keyword evidence="11" id="KW-0732">Signal</keyword>
<dbReference type="EC" id="3.1.1.4" evidence="7"/>
<dbReference type="GO" id="GO:0016042">
    <property type="term" value="P:lipid catabolic process"/>
    <property type="evidence" value="ECO:0007669"/>
    <property type="project" value="UniProtKB-KW"/>
</dbReference>
<dbReference type="InterPro" id="IPR003187">
    <property type="entry name" value="PLipase_A1"/>
</dbReference>
<organism evidence="22 23">
    <name type="scientific">Ereboglobus luteus</name>
    <dbReference type="NCBI Taxonomy" id="1796921"/>
    <lineage>
        <taxon>Bacteria</taxon>
        <taxon>Pseudomonadati</taxon>
        <taxon>Verrucomicrobiota</taxon>
        <taxon>Opitutia</taxon>
        <taxon>Opitutales</taxon>
        <taxon>Opitutaceae</taxon>
        <taxon>Ereboglobus</taxon>
    </lineage>
</organism>
<keyword evidence="13 20" id="KW-0106">Calcium</keyword>
<dbReference type="Proteomes" id="UP000244896">
    <property type="component" value="Chromosome"/>
</dbReference>
<evidence type="ECO:0000256" key="9">
    <source>
        <dbReference type="ARBA" id="ARBA00022692"/>
    </source>
</evidence>
<comment type="catalytic activity">
    <reaction evidence="2">
        <text>a 1,2-diacyl-sn-glycero-3-phosphocholine + H2O = a 1-acyl-sn-glycero-3-phosphocholine + a fatty acid + H(+)</text>
        <dbReference type="Rhea" id="RHEA:15801"/>
        <dbReference type="ChEBI" id="CHEBI:15377"/>
        <dbReference type="ChEBI" id="CHEBI:15378"/>
        <dbReference type="ChEBI" id="CHEBI:28868"/>
        <dbReference type="ChEBI" id="CHEBI:57643"/>
        <dbReference type="ChEBI" id="CHEBI:58168"/>
        <dbReference type="EC" id="3.1.1.4"/>
    </reaction>
</comment>
<dbReference type="EC" id="3.1.1.32" evidence="6"/>
<dbReference type="KEGG" id="elut:CKA38_02510"/>
<gene>
    <name evidence="22" type="ORF">CKA38_02510</name>
</gene>
<sequence length="284" mass="32023">MREPPSVRAAIEIKPASAQASDADDSAPLDSLQPPPVVKKIKRSFLENFSTYEPVYFIYGPDDPAAKFQFSFMYRILADEGYLARKFPVLKGLSFAYTQRSLWDIEGDSSPFYDTSYMPELFCAYMMPAEKTKGGGFNWLGWQAGIGHESNGRDGDASRSMNKVSARALVSFGNLDGWRMILMPRIWGYIGDMSDNPDLDDYRGYGDLTVTLGKNDSVNLVVHMRAGQRLKKGAVQVDLTYPLDAVFKNFAGYFMIQYWNGYGESLLNYDKRTDTIRFGISLVR</sequence>
<dbReference type="AlphaFoldDB" id="A0A2U8E0C8"/>
<keyword evidence="17" id="KW-0998">Cell outer membrane</keyword>
<evidence type="ECO:0000256" key="6">
    <source>
        <dbReference type="ARBA" id="ARBA00013179"/>
    </source>
</evidence>
<feature type="active site" description="Nucleophile" evidence="19">
    <location>
        <position position="150"/>
    </location>
</feature>
<feature type="binding site" description="in dimeric form" evidence="20">
    <location>
        <position position="158"/>
    </location>
    <ligand>
        <name>Ca(2+)</name>
        <dbReference type="ChEBI" id="CHEBI:29108"/>
        <label>1</label>
    </ligand>
</feature>
<keyword evidence="23" id="KW-1185">Reference proteome</keyword>
<evidence type="ECO:0000313" key="22">
    <source>
        <dbReference type="EMBL" id="AWI08286.1"/>
    </source>
</evidence>
<comment type="cofactor">
    <cofactor evidence="20">
        <name>Ca(2+)</name>
        <dbReference type="ChEBI" id="CHEBI:29108"/>
    </cofactor>
    <text evidence="20">Binds 1 Ca(2+) ion per monomer.</text>
</comment>
<evidence type="ECO:0000256" key="3">
    <source>
        <dbReference type="ARBA" id="ARBA00004571"/>
    </source>
</evidence>
<feature type="binding site" description="in dimeric form" evidence="20">
    <location>
        <position position="153"/>
    </location>
    <ligand>
        <name>Ca(2+)</name>
        <dbReference type="ChEBI" id="CHEBI:29108"/>
        <label>1</label>
    </ligand>
</feature>
<evidence type="ECO:0000256" key="5">
    <source>
        <dbReference type="ARBA" id="ARBA00011702"/>
    </source>
</evidence>
<evidence type="ECO:0000256" key="18">
    <source>
        <dbReference type="ARBA" id="ARBA00032375"/>
    </source>
</evidence>
<comment type="similarity">
    <text evidence="4">Belongs to the phospholipase A1 family.</text>
</comment>
<dbReference type="SUPFAM" id="SSF56931">
    <property type="entry name" value="Outer membrane phospholipase A (OMPLA)"/>
    <property type="match status" value="1"/>
</dbReference>
<comment type="subunit">
    <text evidence="5">Homodimer; dimerization is reversible, and the dimeric form is the active one.</text>
</comment>
<feature type="region of interest" description="Disordered" evidence="21">
    <location>
        <begin position="13"/>
        <end position="34"/>
    </location>
</feature>
<dbReference type="PANTHER" id="PTHR40457:SF1">
    <property type="entry name" value="PHOSPHOLIPASE A1"/>
    <property type="match status" value="1"/>
</dbReference>
<keyword evidence="10 20" id="KW-0479">Metal-binding</keyword>
<dbReference type="PANTHER" id="PTHR40457">
    <property type="entry name" value="PHOSPHOLIPASE A1"/>
    <property type="match status" value="1"/>
</dbReference>
<evidence type="ECO:0000313" key="23">
    <source>
        <dbReference type="Proteomes" id="UP000244896"/>
    </source>
</evidence>
<evidence type="ECO:0000256" key="15">
    <source>
        <dbReference type="ARBA" id="ARBA00023098"/>
    </source>
</evidence>
<dbReference type="Gene3D" id="2.40.230.10">
    <property type="entry name" value="Phospholipase A1"/>
    <property type="match status" value="1"/>
</dbReference>
<keyword evidence="14" id="KW-0442">Lipid degradation</keyword>
<evidence type="ECO:0000256" key="1">
    <source>
        <dbReference type="ARBA" id="ARBA00000111"/>
    </source>
</evidence>
<feature type="binding site" description="in dimeric form" evidence="20">
    <location>
        <position position="109"/>
    </location>
    <ligand>
        <name>Ca(2+)</name>
        <dbReference type="ChEBI" id="CHEBI:29108"/>
        <label>1</label>
    </ligand>
</feature>
<evidence type="ECO:0000256" key="21">
    <source>
        <dbReference type="SAM" id="MobiDB-lite"/>
    </source>
</evidence>
<dbReference type="OrthoDB" id="188433at2"/>